<dbReference type="InterPro" id="IPR045121">
    <property type="entry name" value="CoAse"/>
</dbReference>
<dbReference type="Proteomes" id="UP001139488">
    <property type="component" value="Unassembled WGS sequence"/>
</dbReference>
<reference evidence="8" key="1">
    <citation type="submission" date="2021-11" db="EMBL/GenBank/DDBJ databases">
        <title>Vibrio ZSDE26 sp. nov. and Vibrio ZSDZ34 sp. nov., isolated from coastal seawater in Qingdao.</title>
        <authorList>
            <person name="Zhang P."/>
        </authorList>
    </citation>
    <scope>NUCLEOTIDE SEQUENCE</scope>
    <source>
        <strain evidence="8">ZSDZ34</strain>
    </source>
</reference>
<evidence type="ECO:0000256" key="1">
    <source>
        <dbReference type="ARBA" id="ARBA00001936"/>
    </source>
</evidence>
<name>A0A9X1W7V5_9VIBR</name>
<evidence type="ECO:0000256" key="4">
    <source>
        <dbReference type="ARBA" id="ARBA00022801"/>
    </source>
</evidence>
<keyword evidence="6" id="KW-0464">Manganese</keyword>
<accession>A0A9X1W7V5</accession>
<dbReference type="AlphaFoldDB" id="A0A9X1W7V5"/>
<dbReference type="RefSeq" id="WP_244354074.1">
    <property type="nucleotide sequence ID" value="NZ_JAJNNZ010000001.1"/>
</dbReference>
<keyword evidence="3" id="KW-0479">Metal-binding</keyword>
<comment type="cofactor">
    <cofactor evidence="1">
        <name>Mn(2+)</name>
        <dbReference type="ChEBI" id="CHEBI:29035"/>
    </cofactor>
</comment>
<evidence type="ECO:0000256" key="5">
    <source>
        <dbReference type="ARBA" id="ARBA00022842"/>
    </source>
</evidence>
<evidence type="ECO:0000313" key="9">
    <source>
        <dbReference type="Proteomes" id="UP001139488"/>
    </source>
</evidence>
<dbReference type="Gene3D" id="3.90.79.10">
    <property type="entry name" value="Nucleoside Triphosphate Pyrophosphohydrolase"/>
    <property type="match status" value="1"/>
</dbReference>
<dbReference type="Pfam" id="PF00293">
    <property type="entry name" value="NUDIX"/>
    <property type="match status" value="1"/>
</dbReference>
<dbReference type="InterPro" id="IPR000086">
    <property type="entry name" value="NUDIX_hydrolase_dom"/>
</dbReference>
<keyword evidence="5" id="KW-0460">Magnesium</keyword>
<dbReference type="PROSITE" id="PS51462">
    <property type="entry name" value="NUDIX"/>
    <property type="match status" value="1"/>
</dbReference>
<evidence type="ECO:0000313" key="8">
    <source>
        <dbReference type="EMBL" id="MCJ2375244.1"/>
    </source>
</evidence>
<dbReference type="PANTHER" id="PTHR12992:SF11">
    <property type="entry name" value="MITOCHONDRIAL COENZYME A DIPHOSPHATASE NUDT8"/>
    <property type="match status" value="1"/>
</dbReference>
<dbReference type="SUPFAM" id="SSF55811">
    <property type="entry name" value="Nudix"/>
    <property type="match status" value="1"/>
</dbReference>
<dbReference type="GO" id="GO:0010945">
    <property type="term" value="F:coenzyme A diphosphatase activity"/>
    <property type="evidence" value="ECO:0007669"/>
    <property type="project" value="InterPro"/>
</dbReference>
<organism evidence="8 9">
    <name type="scientific">Vibrio gelatinilyticus</name>
    <dbReference type="NCBI Taxonomy" id="2893468"/>
    <lineage>
        <taxon>Bacteria</taxon>
        <taxon>Pseudomonadati</taxon>
        <taxon>Pseudomonadota</taxon>
        <taxon>Gammaproteobacteria</taxon>
        <taxon>Vibrionales</taxon>
        <taxon>Vibrionaceae</taxon>
        <taxon>Vibrio</taxon>
    </lineage>
</organism>
<evidence type="ECO:0000259" key="7">
    <source>
        <dbReference type="PROSITE" id="PS51462"/>
    </source>
</evidence>
<dbReference type="GO" id="GO:0046872">
    <property type="term" value="F:metal ion binding"/>
    <property type="evidence" value="ECO:0007669"/>
    <property type="project" value="UniProtKB-KW"/>
</dbReference>
<sequence>MDRQTFLNSFQLSLSKGYSTKVSARVAHIQNQELREAGVLIGLVERNQELNVILTARAKHLKHHPGQISFPGGKREHHDRTIIDTAIRETEEEIGIFADQIEIVGTLPTLKTISRFSVTPVVGFISNAYTPLIDSNEVDSLFEVPLSFLLDSENLKSDQFFVNNQFHEVSAIPYQQHFIWGVTAQIIQAVQRQISFVTR</sequence>
<evidence type="ECO:0000256" key="2">
    <source>
        <dbReference type="ARBA" id="ARBA00001946"/>
    </source>
</evidence>
<keyword evidence="9" id="KW-1185">Reference proteome</keyword>
<dbReference type="EMBL" id="JAJNNZ010000001">
    <property type="protein sequence ID" value="MCJ2375244.1"/>
    <property type="molecule type" value="Genomic_DNA"/>
</dbReference>
<comment type="cofactor">
    <cofactor evidence="2">
        <name>Mg(2+)</name>
        <dbReference type="ChEBI" id="CHEBI:18420"/>
    </cofactor>
</comment>
<proteinExistence type="predicted"/>
<dbReference type="InterPro" id="IPR015797">
    <property type="entry name" value="NUDIX_hydrolase-like_dom_sf"/>
</dbReference>
<comment type="caution">
    <text evidence="8">The sequence shown here is derived from an EMBL/GenBank/DDBJ whole genome shotgun (WGS) entry which is preliminary data.</text>
</comment>
<feature type="domain" description="Nudix hydrolase" evidence="7">
    <location>
        <begin position="34"/>
        <end position="168"/>
    </location>
</feature>
<evidence type="ECO:0000256" key="6">
    <source>
        <dbReference type="ARBA" id="ARBA00023211"/>
    </source>
</evidence>
<protein>
    <submittedName>
        <fullName evidence="8">CoA pyrophosphatase</fullName>
    </submittedName>
</protein>
<dbReference type="PANTHER" id="PTHR12992">
    <property type="entry name" value="NUDIX HYDROLASE"/>
    <property type="match status" value="1"/>
</dbReference>
<dbReference type="CDD" id="cd03426">
    <property type="entry name" value="NUDIX_CoAse_Nudt7"/>
    <property type="match status" value="1"/>
</dbReference>
<gene>
    <name evidence="8" type="ORF">LNL84_00165</name>
</gene>
<dbReference type="NCBIfam" id="NF007980">
    <property type="entry name" value="PRK10707.1"/>
    <property type="match status" value="1"/>
</dbReference>
<keyword evidence="4" id="KW-0378">Hydrolase</keyword>
<evidence type="ECO:0000256" key="3">
    <source>
        <dbReference type="ARBA" id="ARBA00022723"/>
    </source>
</evidence>